<feature type="transmembrane region" description="Helical" evidence="16">
    <location>
        <begin position="351"/>
        <end position="370"/>
    </location>
</feature>
<name>A0A7S6VG85_9TELE</name>
<feature type="transmembrane region" description="Helical" evidence="16">
    <location>
        <begin position="62"/>
        <end position="81"/>
    </location>
</feature>
<evidence type="ECO:0000256" key="10">
    <source>
        <dbReference type="ARBA" id="ARBA00022989"/>
    </source>
</evidence>
<dbReference type="AlphaFoldDB" id="A0A7S6VG85"/>
<feature type="transmembrane region" description="Helical" evidence="16">
    <location>
        <begin position="224"/>
        <end position="245"/>
    </location>
</feature>
<comment type="subcellular location">
    <subcellularLocation>
        <location evidence="1 16">Mitochondrion membrane</location>
        <topology evidence="1 16">Multi-pass membrane protein</topology>
    </subcellularLocation>
</comment>
<dbReference type="GO" id="GO:0031966">
    <property type="term" value="C:mitochondrial membrane"/>
    <property type="evidence" value="ECO:0007669"/>
    <property type="project" value="UniProtKB-SubCell"/>
</dbReference>
<keyword evidence="10 16" id="KW-1133">Transmembrane helix</keyword>
<dbReference type="PANTHER" id="PTHR43507">
    <property type="entry name" value="NADH-UBIQUINONE OXIDOREDUCTASE CHAIN 4"/>
    <property type="match status" value="1"/>
</dbReference>
<feature type="transmembrane region" description="Helical" evidence="16">
    <location>
        <begin position="390"/>
        <end position="413"/>
    </location>
</feature>
<protein>
    <recommendedName>
        <fullName evidence="4 16">NADH-ubiquinone oxidoreductase chain 4</fullName>
        <ecNumber evidence="3 16">7.1.1.2</ecNumber>
    </recommendedName>
</protein>
<evidence type="ECO:0000256" key="15">
    <source>
        <dbReference type="ARBA" id="ARBA00049551"/>
    </source>
</evidence>
<keyword evidence="14 16" id="KW-0472">Membrane</keyword>
<dbReference type="GO" id="GO:0003954">
    <property type="term" value="F:NADH dehydrogenase activity"/>
    <property type="evidence" value="ECO:0007669"/>
    <property type="project" value="TreeGrafter"/>
</dbReference>
<dbReference type="Pfam" id="PF00361">
    <property type="entry name" value="Proton_antipo_M"/>
    <property type="match status" value="1"/>
</dbReference>
<evidence type="ECO:0000256" key="6">
    <source>
        <dbReference type="ARBA" id="ARBA00022660"/>
    </source>
</evidence>
<dbReference type="NCBIfam" id="TIGR01972">
    <property type="entry name" value="NDH_I_M"/>
    <property type="match status" value="1"/>
</dbReference>
<organism evidence="19">
    <name type="scientific">Aphyocharax rathbuni</name>
    <dbReference type="NCBI Taxonomy" id="1180188"/>
    <lineage>
        <taxon>Eukaryota</taxon>
        <taxon>Metazoa</taxon>
        <taxon>Chordata</taxon>
        <taxon>Craniata</taxon>
        <taxon>Vertebrata</taxon>
        <taxon>Euteleostomi</taxon>
        <taxon>Actinopterygii</taxon>
        <taxon>Neopterygii</taxon>
        <taxon>Teleostei</taxon>
        <taxon>Ostariophysi</taxon>
        <taxon>Characiformes</taxon>
        <taxon>Characoidei</taxon>
        <taxon>Characidae</taxon>
        <taxon>Aphyocharax</taxon>
    </lineage>
</organism>
<evidence type="ECO:0000256" key="3">
    <source>
        <dbReference type="ARBA" id="ARBA00012944"/>
    </source>
</evidence>
<keyword evidence="5 16" id="KW-0813">Transport</keyword>
<evidence type="ECO:0000256" key="14">
    <source>
        <dbReference type="ARBA" id="ARBA00023136"/>
    </source>
</evidence>
<comment type="catalytic activity">
    <reaction evidence="15 16">
        <text>a ubiquinone + NADH + 5 H(+)(in) = a ubiquinol + NAD(+) + 4 H(+)(out)</text>
        <dbReference type="Rhea" id="RHEA:29091"/>
        <dbReference type="Rhea" id="RHEA-COMP:9565"/>
        <dbReference type="Rhea" id="RHEA-COMP:9566"/>
        <dbReference type="ChEBI" id="CHEBI:15378"/>
        <dbReference type="ChEBI" id="CHEBI:16389"/>
        <dbReference type="ChEBI" id="CHEBI:17976"/>
        <dbReference type="ChEBI" id="CHEBI:57540"/>
        <dbReference type="ChEBI" id="CHEBI:57945"/>
        <dbReference type="EC" id="7.1.1.2"/>
    </reaction>
</comment>
<evidence type="ECO:0000256" key="13">
    <source>
        <dbReference type="ARBA" id="ARBA00023128"/>
    </source>
</evidence>
<dbReference type="EMBL" id="MT185594">
    <property type="protein sequence ID" value="QOW38127.1"/>
    <property type="molecule type" value="Genomic_DNA"/>
</dbReference>
<dbReference type="EC" id="7.1.1.2" evidence="3 16"/>
<comment type="similarity">
    <text evidence="2 16">Belongs to the complex I subunit 4 family.</text>
</comment>
<evidence type="ECO:0000256" key="11">
    <source>
        <dbReference type="ARBA" id="ARBA00023027"/>
    </source>
</evidence>
<evidence type="ECO:0000256" key="16">
    <source>
        <dbReference type="RuleBase" id="RU003297"/>
    </source>
</evidence>
<feature type="transmembrane region" description="Helical" evidence="16">
    <location>
        <begin position="117"/>
        <end position="134"/>
    </location>
</feature>
<evidence type="ECO:0000256" key="12">
    <source>
        <dbReference type="ARBA" id="ARBA00023075"/>
    </source>
</evidence>
<reference evidence="19" key="1">
    <citation type="journal article" date="2020" name="Gene">
        <title>Mitochondrial genomes of four American characins and phylogenetic relationships within the family Characidae (Teleostei: Characiformes).</title>
        <authorList>
            <person name="Liu H."/>
            <person name="Sun C."/>
            <person name="Zhu Y."/>
            <person name="Li Y."/>
            <person name="Wei Y."/>
            <person name="Ruan H."/>
        </authorList>
    </citation>
    <scope>NUCLEOTIDE SEQUENCE</scope>
</reference>
<feature type="domain" description="NADH:quinone oxidoreductase/Mrp antiporter transmembrane" evidence="17">
    <location>
        <begin position="113"/>
        <end position="404"/>
    </location>
</feature>
<proteinExistence type="inferred from homology"/>
<feature type="transmembrane region" description="Helical" evidence="16">
    <location>
        <begin position="257"/>
        <end position="274"/>
    </location>
</feature>
<evidence type="ECO:0000259" key="17">
    <source>
        <dbReference type="Pfam" id="PF00361"/>
    </source>
</evidence>
<feature type="transmembrane region" description="Helical" evidence="16">
    <location>
        <begin position="286"/>
        <end position="304"/>
    </location>
</feature>
<keyword evidence="12 16" id="KW-0830">Ubiquinone</keyword>
<evidence type="ECO:0000256" key="1">
    <source>
        <dbReference type="ARBA" id="ARBA00004225"/>
    </source>
</evidence>
<dbReference type="PANTHER" id="PTHR43507:SF20">
    <property type="entry name" value="NADH-UBIQUINONE OXIDOREDUCTASE CHAIN 4"/>
    <property type="match status" value="1"/>
</dbReference>
<feature type="transmembrane region" description="Helical" evidence="16">
    <location>
        <begin position="310"/>
        <end position="330"/>
    </location>
</feature>
<geneLocation type="mitochondrion" evidence="19"/>
<evidence type="ECO:0000256" key="8">
    <source>
        <dbReference type="ARBA" id="ARBA00022967"/>
    </source>
</evidence>
<feature type="transmembrane region" description="Helical" evidence="16">
    <location>
        <begin position="434"/>
        <end position="450"/>
    </location>
</feature>
<keyword evidence="7 16" id="KW-0812">Transmembrane</keyword>
<keyword evidence="11 16" id="KW-0520">NAD</keyword>
<keyword evidence="9 16" id="KW-0249">Electron transport</keyword>
<keyword evidence="6 16" id="KW-0679">Respiratory chain</keyword>
<dbReference type="PRINTS" id="PR01437">
    <property type="entry name" value="NUOXDRDTASE4"/>
</dbReference>
<feature type="domain" description="NADH:ubiquinone oxidoreductase chain 4 N-terminal" evidence="18">
    <location>
        <begin position="1"/>
        <end position="110"/>
    </location>
</feature>
<evidence type="ECO:0000256" key="7">
    <source>
        <dbReference type="ARBA" id="ARBA00022692"/>
    </source>
</evidence>
<dbReference type="GO" id="GO:0042773">
    <property type="term" value="P:ATP synthesis coupled electron transport"/>
    <property type="evidence" value="ECO:0007669"/>
    <property type="project" value="InterPro"/>
</dbReference>
<dbReference type="InterPro" id="IPR003918">
    <property type="entry name" value="NADH_UbQ_OxRdtase"/>
</dbReference>
<evidence type="ECO:0000256" key="2">
    <source>
        <dbReference type="ARBA" id="ARBA00009025"/>
    </source>
</evidence>
<feature type="transmembrane region" description="Helical" evidence="16">
    <location>
        <begin position="93"/>
        <end position="111"/>
    </location>
</feature>
<dbReference type="InterPro" id="IPR010227">
    <property type="entry name" value="NADH_Q_OxRdtase_chainM/4"/>
</dbReference>
<comment type="function">
    <text evidence="16">Core subunit of the mitochondrial membrane respiratory chain NADH dehydrogenase (Complex I) which catalyzes electron transfer from NADH through the respiratory chain, using ubiquinone as an electron acceptor. Essential for the catalytic activity and assembly of complex I.</text>
</comment>
<evidence type="ECO:0000259" key="18">
    <source>
        <dbReference type="Pfam" id="PF01059"/>
    </source>
</evidence>
<evidence type="ECO:0000256" key="4">
    <source>
        <dbReference type="ARBA" id="ARBA00021006"/>
    </source>
</evidence>
<evidence type="ECO:0000256" key="5">
    <source>
        <dbReference type="ARBA" id="ARBA00022448"/>
    </source>
</evidence>
<accession>A0A7S6VG85</accession>
<feature type="transmembrane region" description="Helical" evidence="16">
    <location>
        <begin position="195"/>
        <end position="217"/>
    </location>
</feature>
<evidence type="ECO:0000313" key="19">
    <source>
        <dbReference type="EMBL" id="QOW38127.1"/>
    </source>
</evidence>
<keyword evidence="8" id="KW-1278">Translocase</keyword>
<dbReference type="GO" id="GO:0008137">
    <property type="term" value="F:NADH dehydrogenase (ubiquinone) activity"/>
    <property type="evidence" value="ECO:0007669"/>
    <property type="project" value="UniProtKB-UniRule"/>
</dbReference>
<evidence type="ECO:0000256" key="9">
    <source>
        <dbReference type="ARBA" id="ARBA00022982"/>
    </source>
</evidence>
<sequence length="460" mass="51516">MLTVLTPMFFLLLTIWLSPSKWLWTNSTAQSLLIATISLSWLKWDSESGWTLSNSYLAVDQLSAPLLVLSCWLLPLMIIASQNHINEEPMNRQRTYISLLAFLHTFLIVAFSATEVIMFYVMFEATLIPTLVVITRWGNQAERLNAGAYFLFYTLTSSLPLLIALFLLKQSLNTLSMVMFHFSQPMVIQSWGDNMWAAGCLIAFLVKMPLYGVHLWLPKAHVEAPVAGSMVLAAILLKLGGYGMIRMMTILSPLPKTMVYPFLVLGLWGVIMTSSTCLRQTDLKSLIAYSSVSHMSLVAAGILIQTPWGLMGSMILMIAHGLVSSALFCLANTTYERTHNRTLMLARGMQIIFPLTAVWWFIANLANLALPPLPNFFGELFIITALFNWSPWTIILTGLGTLITATYSLHLFLTSQRGPTPPHVPNLQPFHTREHLLITLHLIPVILLILKPEIVAGPYH</sequence>
<dbReference type="InterPro" id="IPR000260">
    <property type="entry name" value="NADH4_N"/>
</dbReference>
<dbReference type="GO" id="GO:0015990">
    <property type="term" value="P:electron transport coupled proton transport"/>
    <property type="evidence" value="ECO:0007669"/>
    <property type="project" value="TreeGrafter"/>
</dbReference>
<dbReference type="Pfam" id="PF01059">
    <property type="entry name" value="Oxidored_q5_N"/>
    <property type="match status" value="1"/>
</dbReference>
<dbReference type="GO" id="GO:0048039">
    <property type="term" value="F:ubiquinone binding"/>
    <property type="evidence" value="ECO:0007669"/>
    <property type="project" value="TreeGrafter"/>
</dbReference>
<feature type="transmembrane region" description="Helical" evidence="16">
    <location>
        <begin position="146"/>
        <end position="168"/>
    </location>
</feature>
<keyword evidence="13 16" id="KW-0496">Mitochondrion</keyword>
<gene>
    <name evidence="19" type="primary">ND4</name>
</gene>
<dbReference type="InterPro" id="IPR001750">
    <property type="entry name" value="ND/Mrp_TM"/>
</dbReference>